<accession>A0ABQ8L8M4</accession>
<gene>
    <name evidence="3" type="ORF">H4Q32_026120</name>
</gene>
<dbReference type="PANTHER" id="PTHR47331">
    <property type="entry name" value="PHD-TYPE DOMAIN-CONTAINING PROTEIN"/>
    <property type="match status" value="1"/>
</dbReference>
<proteinExistence type="predicted"/>
<protein>
    <submittedName>
        <fullName evidence="3">Glycine--tRNA ligase beta subunit</fullName>
    </submittedName>
</protein>
<dbReference type="GO" id="GO:0016874">
    <property type="term" value="F:ligase activity"/>
    <property type="evidence" value="ECO:0007669"/>
    <property type="project" value="UniProtKB-KW"/>
</dbReference>
<dbReference type="Proteomes" id="UP000830375">
    <property type="component" value="Unassembled WGS sequence"/>
</dbReference>
<feature type="region of interest" description="Disordered" evidence="1">
    <location>
        <begin position="272"/>
        <end position="298"/>
    </location>
</feature>
<feature type="compositionally biased region" description="Basic and acidic residues" evidence="1">
    <location>
        <begin position="284"/>
        <end position="298"/>
    </location>
</feature>
<reference evidence="3 4" key="1">
    <citation type="submission" date="2022-01" db="EMBL/GenBank/DDBJ databases">
        <title>A high-quality chromosome-level genome assembly of rohu carp, Labeo rohita.</title>
        <authorList>
            <person name="Arick M.A. II"/>
            <person name="Hsu C.-Y."/>
            <person name="Magbanua Z."/>
            <person name="Pechanova O."/>
            <person name="Grover C."/>
            <person name="Miller E."/>
            <person name="Thrash A."/>
            <person name="Ezzel L."/>
            <person name="Alam S."/>
            <person name="Benzie J."/>
            <person name="Hamilton M."/>
            <person name="Karsi A."/>
            <person name="Lawrence M.L."/>
            <person name="Peterson D.G."/>
        </authorList>
    </citation>
    <scope>NUCLEOTIDE SEQUENCE [LARGE SCALE GENOMIC DNA]</scope>
    <source>
        <strain evidence="4">BAU-BD-2019</strain>
        <tissue evidence="3">Blood</tissue>
    </source>
</reference>
<evidence type="ECO:0000259" key="2">
    <source>
        <dbReference type="Pfam" id="PF18701"/>
    </source>
</evidence>
<name>A0ABQ8L8M4_LABRO</name>
<dbReference type="Pfam" id="PF18701">
    <property type="entry name" value="DUF5641"/>
    <property type="match status" value="1"/>
</dbReference>
<evidence type="ECO:0000313" key="3">
    <source>
        <dbReference type="EMBL" id="KAI2646031.1"/>
    </source>
</evidence>
<organism evidence="3 4">
    <name type="scientific">Labeo rohita</name>
    <name type="common">Indian major carp</name>
    <name type="synonym">Cyprinus rohita</name>
    <dbReference type="NCBI Taxonomy" id="84645"/>
    <lineage>
        <taxon>Eukaryota</taxon>
        <taxon>Metazoa</taxon>
        <taxon>Chordata</taxon>
        <taxon>Craniata</taxon>
        <taxon>Vertebrata</taxon>
        <taxon>Euteleostomi</taxon>
        <taxon>Actinopterygii</taxon>
        <taxon>Neopterygii</taxon>
        <taxon>Teleostei</taxon>
        <taxon>Ostariophysi</taxon>
        <taxon>Cypriniformes</taxon>
        <taxon>Cyprinidae</taxon>
        <taxon>Labeoninae</taxon>
        <taxon>Labeonini</taxon>
        <taxon>Labeo</taxon>
    </lineage>
</organism>
<dbReference type="PANTHER" id="PTHR47331:SF5">
    <property type="entry name" value="RIBONUCLEASE H"/>
    <property type="match status" value="1"/>
</dbReference>
<sequence>MCKRGVGWDEPLPSDLKPKWDTWLHDLKNLQGIQMPRCFIPENMGRIQKIELHNFSDASSDGYGQCSYIRIVADEQVHCALVMGKARVAPTKVFSIPRLELTAATVSAAVSHVLREELDLKVNQEFFWTDSQVVLGYIKNEARRFHVFVANRVQKIRDSTDPRQWFYVETSQNPADCASRGLKVADLMDSSDREVKVLRTDACVKDSFLERLSRFSDWNTALNIIARIRRLVSRDRSMFISVEEREKAAHALIKAAQREAFEEELKWLSQNPSKLPKNKKKLRRPAEEQRMADLPADRVEPSPPFSYSGIDCFGPFYTKQGRKEFKRQQWHTPRRNVQVGDVVIVKEDNIPRNEWKLARVVETSKDDDGLVRKVKLQMGQSNLGKKGERLAQTSFLERPVQKLVIIVENNS</sequence>
<evidence type="ECO:0000256" key="1">
    <source>
        <dbReference type="SAM" id="MobiDB-lite"/>
    </source>
</evidence>
<feature type="domain" description="DUF5641" evidence="2">
    <location>
        <begin position="326"/>
        <end position="404"/>
    </location>
</feature>
<keyword evidence="4" id="KW-1185">Reference proteome</keyword>
<dbReference type="InterPro" id="IPR040676">
    <property type="entry name" value="DUF5641"/>
</dbReference>
<dbReference type="InterPro" id="IPR008042">
    <property type="entry name" value="Retrotrans_Pao"/>
</dbReference>
<comment type="caution">
    <text evidence="3">The sequence shown here is derived from an EMBL/GenBank/DDBJ whole genome shotgun (WGS) entry which is preliminary data.</text>
</comment>
<dbReference type="Pfam" id="PF05380">
    <property type="entry name" value="Peptidase_A17"/>
    <property type="match status" value="1"/>
</dbReference>
<dbReference type="EMBL" id="JACTAM010002115">
    <property type="protein sequence ID" value="KAI2646031.1"/>
    <property type="molecule type" value="Genomic_DNA"/>
</dbReference>
<evidence type="ECO:0000313" key="4">
    <source>
        <dbReference type="Proteomes" id="UP000830375"/>
    </source>
</evidence>
<keyword evidence="3" id="KW-0436">Ligase</keyword>